<organism evidence="1 2">
    <name type="scientific">Nicotiana tabacum</name>
    <name type="common">Common tobacco</name>
    <dbReference type="NCBI Taxonomy" id="4097"/>
    <lineage>
        <taxon>Eukaryota</taxon>
        <taxon>Viridiplantae</taxon>
        <taxon>Streptophyta</taxon>
        <taxon>Embryophyta</taxon>
        <taxon>Tracheophyta</taxon>
        <taxon>Spermatophyta</taxon>
        <taxon>Magnoliopsida</taxon>
        <taxon>eudicotyledons</taxon>
        <taxon>Gunneridae</taxon>
        <taxon>Pentapetalae</taxon>
        <taxon>asterids</taxon>
        <taxon>lamiids</taxon>
        <taxon>Solanales</taxon>
        <taxon>Solanaceae</taxon>
        <taxon>Nicotianoideae</taxon>
        <taxon>Nicotianeae</taxon>
        <taxon>Nicotiana</taxon>
    </lineage>
</organism>
<gene>
    <name evidence="2" type="primary">LOC142180037</name>
</gene>
<keyword evidence="1" id="KW-1185">Reference proteome</keyword>
<protein>
    <submittedName>
        <fullName evidence="2">Uncharacterized protein LOC142180037</fullName>
    </submittedName>
</protein>
<evidence type="ECO:0000313" key="1">
    <source>
        <dbReference type="Proteomes" id="UP000790787"/>
    </source>
</evidence>
<sequence length="753" mass="85540">MNLFGPTRTASIGGRKYAFVIVDNFSRFTWVIFFSHKDEALRNFEVFCNKVHRKKGNYISAIRSDHGGELESRAFENFCNDQGISYNFSSPRSPQQNRVVEPQSSKFDPKSDEGTFLGYSPSSRAYRVFNKRTLCIKESIHVVFVDTNPHLRNKKIPEDEEISIVPKSVVIGKDTHDPATNQQNQSTEEHVEIKEPFSVDQSTTLEKEPVKYVPNEWKSKPGYPHKFIIGNPQECFKRGNIDTTLFIKHSNSGEFKMSRMGELTLFLGLQIKKSSKGIFISQTKYTKELIKKFGMENAKPIATPMGPTTTLEENKNGKTVDEIMYRGMIGSILYLTVGQPDIMFSVCKCVRFQSAPNESHFTVVKRIIRYLIGTTELGIWYAHSNNSDLKGFSDADFAGDRNDRKSTSGTWQLLENALIFWHSKKQNCVALSTTEAEYLAVGSSCTQILWIMHQLLDYDLNLTSTLIFCDNTSAICLSKNSVHHSSAKNKEIKHHFIRDHVAKGDNLLEFISTESQLADIFTKPLLEERFCLLRKTIGIMSIGTGLLSTFTTRDSFVLYYLVNNKRLDWFLWIRQYMLGTIRDISSSAACLPYCLLISHILEVESPPVQVEPTTKLTEPQSTATTNLQQIQQGLDGVQTVLTAMKEHVDKIREVTKEIGTDVAKLRMDMGATRRQGIRPFNSMTEKMNKITKEVETSNDSLCTKKFRRTMLNKGSQTCQGYQKVNKIKYIKGNAKSKDVKAIRKETRSIAVAL</sequence>
<accession>A0AC58UC41</accession>
<name>A0AC58UC41_TOBAC</name>
<proteinExistence type="predicted"/>
<dbReference type="Proteomes" id="UP000790787">
    <property type="component" value="Chromosome 4"/>
</dbReference>
<evidence type="ECO:0000313" key="2">
    <source>
        <dbReference type="RefSeq" id="XP_075107058.1"/>
    </source>
</evidence>
<reference evidence="1" key="1">
    <citation type="journal article" date="2014" name="Nat. Commun.">
        <title>The tobacco genome sequence and its comparison with those of tomato and potato.</title>
        <authorList>
            <person name="Sierro N."/>
            <person name="Battey J.N."/>
            <person name="Ouadi S."/>
            <person name="Bakaher N."/>
            <person name="Bovet L."/>
            <person name="Willig A."/>
            <person name="Goepfert S."/>
            <person name="Peitsch M.C."/>
            <person name="Ivanov N.V."/>
        </authorList>
    </citation>
    <scope>NUCLEOTIDE SEQUENCE [LARGE SCALE GENOMIC DNA]</scope>
</reference>
<reference evidence="2" key="2">
    <citation type="submission" date="2025-08" db="UniProtKB">
        <authorList>
            <consortium name="RefSeq"/>
        </authorList>
    </citation>
    <scope>IDENTIFICATION</scope>
    <source>
        <tissue evidence="2">Leaf</tissue>
    </source>
</reference>
<dbReference type="RefSeq" id="XP_075107058.1">
    <property type="nucleotide sequence ID" value="XM_075250957.1"/>
</dbReference>